<sequence length="115" mass="13070">MKLLLSLFALVAVCSALQSRTAPKVVVYSRDPGEFGKDNTLICHVSNFYPPNLKIVLEKDGVELEKANQTDLAFNQNWHFHLTKSVAFKPNSGEKFICRVIHDTETKDYAWEPNM</sequence>
<accession>A0AAV1F4E5</accession>
<dbReference type="PANTHER" id="PTHR19944:SF62">
    <property type="entry name" value="BETA-2-MICROGLOBULIN"/>
    <property type="match status" value="1"/>
</dbReference>
<evidence type="ECO:0000313" key="11">
    <source>
        <dbReference type="Proteomes" id="UP001178508"/>
    </source>
</evidence>
<evidence type="ECO:0000313" key="10">
    <source>
        <dbReference type="EMBL" id="CAJ1055694.1"/>
    </source>
</evidence>
<dbReference type="Gene3D" id="2.60.40.10">
    <property type="entry name" value="Immunoglobulins"/>
    <property type="match status" value="1"/>
</dbReference>
<feature type="domain" description="Ig-like" evidence="9">
    <location>
        <begin position="23"/>
        <end position="110"/>
    </location>
</feature>
<keyword evidence="8" id="KW-0732">Signal</keyword>
<evidence type="ECO:0000256" key="6">
    <source>
        <dbReference type="ARBA" id="ARBA00022859"/>
    </source>
</evidence>
<evidence type="ECO:0000256" key="7">
    <source>
        <dbReference type="ARBA" id="ARBA00023319"/>
    </source>
</evidence>
<dbReference type="InterPro" id="IPR050160">
    <property type="entry name" value="MHC/Immunoglobulin"/>
</dbReference>
<dbReference type="InterPro" id="IPR013783">
    <property type="entry name" value="Ig-like_fold"/>
</dbReference>
<evidence type="ECO:0000256" key="2">
    <source>
        <dbReference type="ARBA" id="ARBA00009564"/>
    </source>
</evidence>
<dbReference type="GO" id="GO:0002474">
    <property type="term" value="P:antigen processing and presentation of peptide antigen via MHC class I"/>
    <property type="evidence" value="ECO:0007669"/>
    <property type="project" value="UniProtKB-KW"/>
</dbReference>
<dbReference type="Pfam" id="PF07654">
    <property type="entry name" value="C1-set"/>
    <property type="match status" value="1"/>
</dbReference>
<comment type="subcellular location">
    <subcellularLocation>
        <location evidence="1">Secreted</location>
    </subcellularLocation>
</comment>
<keyword evidence="4" id="KW-0490">MHC I</keyword>
<dbReference type="InterPro" id="IPR007110">
    <property type="entry name" value="Ig-like_dom"/>
</dbReference>
<dbReference type="InterPro" id="IPR003597">
    <property type="entry name" value="Ig_C1-set"/>
</dbReference>
<keyword evidence="6" id="KW-0391">Immunity</keyword>
<dbReference type="SUPFAM" id="SSF48726">
    <property type="entry name" value="Immunoglobulin"/>
    <property type="match status" value="1"/>
</dbReference>
<proteinExistence type="inferred from homology"/>
<feature type="chain" id="PRO_5043729374" description="Beta-2-microglobulin" evidence="8">
    <location>
        <begin position="17"/>
        <end position="115"/>
    </location>
</feature>
<reference evidence="10" key="1">
    <citation type="submission" date="2023-08" db="EMBL/GenBank/DDBJ databases">
        <authorList>
            <person name="Alioto T."/>
            <person name="Alioto T."/>
            <person name="Gomez Garrido J."/>
        </authorList>
    </citation>
    <scope>NUCLEOTIDE SEQUENCE</scope>
</reference>
<protein>
    <recommendedName>
        <fullName evidence="3">Beta-2-microglobulin</fullName>
    </recommendedName>
</protein>
<dbReference type="InterPro" id="IPR003006">
    <property type="entry name" value="Ig/MHC_CS"/>
</dbReference>
<evidence type="ECO:0000256" key="5">
    <source>
        <dbReference type="ARBA" id="ARBA00022525"/>
    </source>
</evidence>
<comment type="similarity">
    <text evidence="2">Belongs to the beta-2-microglobulin family.</text>
</comment>
<dbReference type="GO" id="GO:0005576">
    <property type="term" value="C:extracellular region"/>
    <property type="evidence" value="ECO:0007669"/>
    <property type="project" value="UniProtKB-SubCell"/>
</dbReference>
<dbReference type="PANTHER" id="PTHR19944">
    <property type="entry name" value="MHC CLASS II-RELATED"/>
    <property type="match status" value="1"/>
</dbReference>
<gene>
    <name evidence="10" type="ORF">XNOV1_A028841</name>
</gene>
<evidence type="ECO:0000256" key="8">
    <source>
        <dbReference type="SAM" id="SignalP"/>
    </source>
</evidence>
<evidence type="ECO:0000256" key="3">
    <source>
        <dbReference type="ARBA" id="ARBA00018767"/>
    </source>
</evidence>
<dbReference type="PROSITE" id="PS50835">
    <property type="entry name" value="IG_LIKE"/>
    <property type="match status" value="1"/>
</dbReference>
<dbReference type="AlphaFoldDB" id="A0AAV1F4E5"/>
<dbReference type="InterPro" id="IPR036179">
    <property type="entry name" value="Ig-like_dom_sf"/>
</dbReference>
<keyword evidence="7" id="KW-0393">Immunoglobulin domain</keyword>
<keyword evidence="5" id="KW-0964">Secreted</keyword>
<dbReference type="PROSITE" id="PS00290">
    <property type="entry name" value="IG_MHC"/>
    <property type="match status" value="1"/>
</dbReference>
<name>A0AAV1F4E5_XYRNO</name>
<evidence type="ECO:0000256" key="4">
    <source>
        <dbReference type="ARBA" id="ARBA00022451"/>
    </source>
</evidence>
<keyword evidence="11" id="KW-1185">Reference proteome</keyword>
<organism evidence="10 11">
    <name type="scientific">Xyrichtys novacula</name>
    <name type="common">Pearly razorfish</name>
    <name type="synonym">Hemipteronotus novacula</name>
    <dbReference type="NCBI Taxonomy" id="13765"/>
    <lineage>
        <taxon>Eukaryota</taxon>
        <taxon>Metazoa</taxon>
        <taxon>Chordata</taxon>
        <taxon>Craniata</taxon>
        <taxon>Vertebrata</taxon>
        <taxon>Euteleostomi</taxon>
        <taxon>Actinopterygii</taxon>
        <taxon>Neopterygii</taxon>
        <taxon>Teleostei</taxon>
        <taxon>Neoteleostei</taxon>
        <taxon>Acanthomorphata</taxon>
        <taxon>Eupercaria</taxon>
        <taxon>Labriformes</taxon>
        <taxon>Labridae</taxon>
        <taxon>Xyrichtys</taxon>
    </lineage>
</organism>
<dbReference type="SMART" id="SM00407">
    <property type="entry name" value="IGc1"/>
    <property type="match status" value="1"/>
</dbReference>
<evidence type="ECO:0000256" key="1">
    <source>
        <dbReference type="ARBA" id="ARBA00004613"/>
    </source>
</evidence>
<dbReference type="GO" id="GO:0042612">
    <property type="term" value="C:MHC class I protein complex"/>
    <property type="evidence" value="ECO:0007669"/>
    <property type="project" value="UniProtKB-KW"/>
</dbReference>
<feature type="signal peptide" evidence="8">
    <location>
        <begin position="1"/>
        <end position="16"/>
    </location>
</feature>
<dbReference type="EMBL" id="OY660867">
    <property type="protein sequence ID" value="CAJ1055694.1"/>
    <property type="molecule type" value="Genomic_DNA"/>
</dbReference>
<dbReference type="Proteomes" id="UP001178508">
    <property type="component" value="Chromosome 4"/>
</dbReference>
<evidence type="ECO:0000259" key="9">
    <source>
        <dbReference type="PROSITE" id="PS50835"/>
    </source>
</evidence>